<organism evidence="2 3">
    <name type="scientific">Leptothrix cholodnii (strain ATCC 51168 / LMG 8142 / SP-6)</name>
    <name type="common">Leptothrix discophora (strain SP-6)</name>
    <dbReference type="NCBI Taxonomy" id="395495"/>
    <lineage>
        <taxon>Bacteria</taxon>
        <taxon>Pseudomonadati</taxon>
        <taxon>Pseudomonadota</taxon>
        <taxon>Betaproteobacteria</taxon>
        <taxon>Burkholderiales</taxon>
        <taxon>Sphaerotilaceae</taxon>
        <taxon>Leptothrix</taxon>
    </lineage>
</organism>
<dbReference type="PANTHER" id="PTHR46401">
    <property type="entry name" value="GLYCOSYLTRANSFERASE WBBK-RELATED"/>
    <property type="match status" value="1"/>
</dbReference>
<sequence>MKAPTVVIVTPALAAANNGNWQTARRWAGFLAGHYRVRLTDAWDGGDEDLMIALHARRSAASVAAWRAAAPCRPLVLVLTGTDLYRDLQHDASAQRSVERADRLVVLNEMGLAELPPGARAKGVICLQSSPARKPRAKTVRHLRALMVGHLREEKSPRTYFDAARQLAGRSDILLDHIGGALDAALADQARQLAADCPHYRWLGALAHERTRARIQAAHVLVHASRMEGGAHVVIEAVTSGTPVIASRISGNVGLLGADYGGYFDWGDAAGLATLLAQLRDDAAKLAALQAQCAARAPLFAPDHERRTLLDLLASTLASTPALTDHTPDSTPA</sequence>
<dbReference type="Pfam" id="PF00534">
    <property type="entry name" value="Glycos_transf_1"/>
    <property type="match status" value="1"/>
</dbReference>
<dbReference type="SUPFAM" id="SSF53756">
    <property type="entry name" value="UDP-Glycosyltransferase/glycogen phosphorylase"/>
    <property type="match status" value="1"/>
</dbReference>
<dbReference type="Proteomes" id="UP000001693">
    <property type="component" value="Chromosome"/>
</dbReference>
<dbReference type="OrthoDB" id="8563324at2"/>
<dbReference type="PANTHER" id="PTHR46401:SF8">
    <property type="entry name" value="BLL6006 PROTEIN"/>
    <property type="match status" value="1"/>
</dbReference>
<reference evidence="2 3" key="1">
    <citation type="submission" date="2008-03" db="EMBL/GenBank/DDBJ databases">
        <title>Complete sequence of Leptothrix cholodnii SP-6.</title>
        <authorList>
            <consortium name="US DOE Joint Genome Institute"/>
            <person name="Copeland A."/>
            <person name="Lucas S."/>
            <person name="Lapidus A."/>
            <person name="Glavina del Rio T."/>
            <person name="Dalin E."/>
            <person name="Tice H."/>
            <person name="Bruce D."/>
            <person name="Goodwin L."/>
            <person name="Pitluck S."/>
            <person name="Chertkov O."/>
            <person name="Brettin T."/>
            <person name="Detter J.C."/>
            <person name="Han C."/>
            <person name="Kuske C.R."/>
            <person name="Schmutz J."/>
            <person name="Larimer F."/>
            <person name="Land M."/>
            <person name="Hauser L."/>
            <person name="Kyrpides N."/>
            <person name="Lykidis A."/>
            <person name="Emerson D."/>
            <person name="Richardson P."/>
        </authorList>
    </citation>
    <scope>NUCLEOTIDE SEQUENCE [LARGE SCALE GENOMIC DNA]</scope>
    <source>
        <strain evidence="3">ATCC 51168 / LMG 8142 / SP-6</strain>
    </source>
</reference>
<dbReference type="Gene3D" id="3.40.50.2000">
    <property type="entry name" value="Glycogen Phosphorylase B"/>
    <property type="match status" value="1"/>
</dbReference>
<dbReference type="CAZy" id="GT4">
    <property type="family name" value="Glycosyltransferase Family 4"/>
</dbReference>
<dbReference type="STRING" id="395495.Lcho_1726"/>
<name>B1XY92_LEPCP</name>
<dbReference type="eggNOG" id="COG0438">
    <property type="taxonomic scope" value="Bacteria"/>
</dbReference>
<dbReference type="RefSeq" id="WP_012346754.1">
    <property type="nucleotide sequence ID" value="NC_010524.1"/>
</dbReference>
<evidence type="ECO:0000259" key="1">
    <source>
        <dbReference type="Pfam" id="PF00534"/>
    </source>
</evidence>
<proteinExistence type="predicted"/>
<protein>
    <submittedName>
        <fullName evidence="2">Glycosyl transferase group 1</fullName>
    </submittedName>
</protein>
<dbReference type="InterPro" id="IPR001296">
    <property type="entry name" value="Glyco_trans_1"/>
</dbReference>
<gene>
    <name evidence="2" type="ordered locus">Lcho_1726</name>
</gene>
<accession>B1XY92</accession>
<dbReference type="HOGENOM" id="CLU_865465_0_0_4"/>
<evidence type="ECO:0000313" key="3">
    <source>
        <dbReference type="Proteomes" id="UP000001693"/>
    </source>
</evidence>
<dbReference type="KEGG" id="lch:Lcho_1726"/>
<dbReference type="InterPro" id="IPR027627">
    <property type="entry name" value="Glycosyltransferase_put"/>
</dbReference>
<dbReference type="AlphaFoldDB" id="B1XY92"/>
<keyword evidence="3" id="KW-1185">Reference proteome</keyword>
<dbReference type="NCBIfam" id="TIGR04348">
    <property type="entry name" value="selenoneine biosynthesis selenosugar synthase SenB"/>
    <property type="match status" value="1"/>
</dbReference>
<evidence type="ECO:0000313" key="2">
    <source>
        <dbReference type="EMBL" id="ACB33993.1"/>
    </source>
</evidence>
<feature type="domain" description="Glycosyl transferase family 1" evidence="1">
    <location>
        <begin position="143"/>
        <end position="285"/>
    </location>
</feature>
<dbReference type="EMBL" id="CP001013">
    <property type="protein sequence ID" value="ACB33993.1"/>
    <property type="molecule type" value="Genomic_DNA"/>
</dbReference>
<dbReference type="GO" id="GO:0016757">
    <property type="term" value="F:glycosyltransferase activity"/>
    <property type="evidence" value="ECO:0007669"/>
    <property type="project" value="InterPro"/>
</dbReference>
<keyword evidence="2" id="KW-0808">Transferase</keyword>